<reference evidence="4 5" key="1">
    <citation type="submission" date="2023-03" db="EMBL/GenBank/DDBJ databases">
        <title>Draft assemblies of triclosan tolerant bacteria isolated from returned activated sludge.</title>
        <authorList>
            <person name="Van Hamelsveld S."/>
        </authorList>
    </citation>
    <scope>NUCLEOTIDE SEQUENCE [LARGE SCALE GENOMIC DNA]</scope>
    <source>
        <strain evidence="4 5">GW210010_S58</strain>
    </source>
</reference>
<dbReference type="EMBL" id="JARJLM010000455">
    <property type="protein sequence ID" value="MDF3836695.1"/>
    <property type="molecule type" value="Genomic_DNA"/>
</dbReference>
<sequence length="277" mass="29813">MNTATRFEDEMQVVGSYADGKLLAGRMGGVGVMLFNQPDKRNAVNLEMWDGVCSAIDLFTADDEVRVVVYGGAGGEAFTSGNDISQFAERRNNAEANAEFARIAGRGREKMVAFSKPSIACIEGYCLGGGLATALLADFRVSASDAIFGVPAARLGIAYAFEAMERLVEAVGTARASLMLYTARRFSAAEALSMGLVDVLAEIDVVAETLEIARTIADNAPLSVMAAKHSFEQLRKAPQARDLFAIAEHMRRCMDSADYREGRAAFLEKRRPVFVGA</sequence>
<dbReference type="InterPro" id="IPR001753">
    <property type="entry name" value="Enoyl-CoA_hydra/iso"/>
</dbReference>
<dbReference type="Gene3D" id="1.10.12.10">
    <property type="entry name" value="Lyase 2-enoyl-coa Hydratase, Chain A, domain 2"/>
    <property type="match status" value="1"/>
</dbReference>
<dbReference type="NCBIfam" id="NF004781">
    <property type="entry name" value="PRK06127.1"/>
    <property type="match status" value="1"/>
</dbReference>
<proteinExistence type="inferred from homology"/>
<dbReference type="PANTHER" id="PTHR11941">
    <property type="entry name" value="ENOYL-COA HYDRATASE-RELATED"/>
    <property type="match status" value="1"/>
</dbReference>
<name>A0ABT6AVQ9_9BURK</name>
<dbReference type="Proteomes" id="UP001216674">
    <property type="component" value="Unassembled WGS sequence"/>
</dbReference>
<evidence type="ECO:0000256" key="3">
    <source>
        <dbReference type="RuleBase" id="RU003707"/>
    </source>
</evidence>
<accession>A0ABT6AVQ9</accession>
<organism evidence="4 5">
    <name type="scientific">Cupriavidus basilensis</name>
    <dbReference type="NCBI Taxonomy" id="68895"/>
    <lineage>
        <taxon>Bacteria</taxon>
        <taxon>Pseudomonadati</taxon>
        <taxon>Pseudomonadota</taxon>
        <taxon>Betaproteobacteria</taxon>
        <taxon>Burkholderiales</taxon>
        <taxon>Burkholderiaceae</taxon>
        <taxon>Cupriavidus</taxon>
    </lineage>
</organism>
<dbReference type="InterPro" id="IPR029045">
    <property type="entry name" value="ClpP/crotonase-like_dom_sf"/>
</dbReference>
<dbReference type="PANTHER" id="PTHR11941:SF54">
    <property type="entry name" value="ENOYL-COA HYDRATASE, MITOCHONDRIAL"/>
    <property type="match status" value="1"/>
</dbReference>
<dbReference type="CDD" id="cd06558">
    <property type="entry name" value="crotonase-like"/>
    <property type="match status" value="1"/>
</dbReference>
<keyword evidence="5" id="KW-1185">Reference proteome</keyword>
<dbReference type="InterPro" id="IPR014748">
    <property type="entry name" value="Enoyl-CoA_hydra_C"/>
</dbReference>
<protein>
    <submittedName>
        <fullName evidence="4">Enoyl-CoA hydratase</fullName>
    </submittedName>
</protein>
<dbReference type="Gene3D" id="3.90.226.10">
    <property type="entry name" value="2-enoyl-CoA Hydratase, Chain A, domain 1"/>
    <property type="match status" value="1"/>
</dbReference>
<gene>
    <name evidence="4" type="ORF">P3W85_27615</name>
</gene>
<comment type="caution">
    <text evidence="4">The sequence shown here is derived from an EMBL/GenBank/DDBJ whole genome shotgun (WGS) entry which is preliminary data.</text>
</comment>
<dbReference type="SUPFAM" id="SSF52096">
    <property type="entry name" value="ClpP/crotonase"/>
    <property type="match status" value="1"/>
</dbReference>
<dbReference type="RefSeq" id="WP_276267093.1">
    <property type="nucleotide sequence ID" value="NZ_JARJLM010000455.1"/>
</dbReference>
<evidence type="ECO:0000256" key="1">
    <source>
        <dbReference type="ARBA" id="ARBA00005254"/>
    </source>
</evidence>
<evidence type="ECO:0000256" key="2">
    <source>
        <dbReference type="ARBA" id="ARBA00023239"/>
    </source>
</evidence>
<evidence type="ECO:0000313" key="4">
    <source>
        <dbReference type="EMBL" id="MDF3836695.1"/>
    </source>
</evidence>
<evidence type="ECO:0000313" key="5">
    <source>
        <dbReference type="Proteomes" id="UP001216674"/>
    </source>
</evidence>
<dbReference type="Pfam" id="PF00378">
    <property type="entry name" value="ECH_1"/>
    <property type="match status" value="1"/>
</dbReference>
<dbReference type="InterPro" id="IPR018376">
    <property type="entry name" value="Enoyl-CoA_hyd/isom_CS"/>
</dbReference>
<comment type="similarity">
    <text evidence="1 3">Belongs to the enoyl-CoA hydratase/isomerase family.</text>
</comment>
<keyword evidence="2" id="KW-0456">Lyase</keyword>
<dbReference type="PROSITE" id="PS00166">
    <property type="entry name" value="ENOYL_COA_HYDRATASE"/>
    <property type="match status" value="1"/>
</dbReference>